<feature type="compositionally biased region" description="Basic and acidic residues" evidence="1">
    <location>
        <begin position="571"/>
        <end position="594"/>
    </location>
</feature>
<evidence type="ECO:0000313" key="4">
    <source>
        <dbReference type="EMBL" id="RKD30970.1"/>
    </source>
</evidence>
<dbReference type="EMBL" id="MCIA01000023">
    <property type="protein sequence ID" value="RKD30970.1"/>
    <property type="molecule type" value="Genomic_DNA"/>
</dbReference>
<sequence>MNRKLKKLIISVMTAFMIAVIGPFGQMISWASNAKISFSDPSVMVGNEVTVNMKVTSDTALGTAEIMLSYDPGILQFVSGTSANGGAGAIKILGTMDSADQKSFNFSLKFKTLQAGNAPIKVTSQEIYDVNSQAITLSKQGSATVKVTSPATFSKDATLKSLKISPGTLSPGFSASVDQYTAEVDANTADLVVNAVAANAGANVTLQGEKGLKAGDNAVVIKVTAEDGQTVKNYTITVKKPEGGETVPATNENGETKEAEFADAKVTVNGTEYSIATSFDESTLPEGFESASYSYKGTEVMSGKGLEKDLLLLYLKDAGGNGGFFVYNEKSDTWSQFVQVETSSKAIVVVPLDTDTKVPEGFVERSVDIDGIRVTGWVVNSEAEPEYCVFYAMNWNGEKAFYRYDLKEKTVQRYFASEVSYDEHVKLVKTYEALRKDYGIQFYIMIAVSVIALVLLVVVILLLKKGNNGSGKDRLVRDDLDNSRKKKSGSEDSRFYKEPEADAPGSRIKRYSRDEFDREALETIPETKRPERNPDKPSTNNREKLDEDDFIVESSLEDVERDLATHVAQDQMRKRPVEPKIPEKESISKPVKESDPDEDDFEFMDLDD</sequence>
<organism evidence="4 5">
    <name type="scientific">Lacrimispora algidixylanolytica</name>
    <dbReference type="NCBI Taxonomy" id="94868"/>
    <lineage>
        <taxon>Bacteria</taxon>
        <taxon>Bacillati</taxon>
        <taxon>Bacillota</taxon>
        <taxon>Clostridia</taxon>
        <taxon>Lachnospirales</taxon>
        <taxon>Lachnospiraceae</taxon>
        <taxon>Lacrimispora</taxon>
    </lineage>
</organism>
<feature type="compositionally biased region" description="Basic and acidic residues" evidence="1">
    <location>
        <begin position="473"/>
        <end position="500"/>
    </location>
</feature>
<keyword evidence="2" id="KW-0472">Membrane</keyword>
<feature type="transmembrane region" description="Helical" evidence="2">
    <location>
        <begin position="442"/>
        <end position="463"/>
    </location>
</feature>
<protein>
    <submittedName>
        <fullName evidence="4">Cellulosome anchor protein</fullName>
    </submittedName>
</protein>
<accession>A0A419T092</accession>
<dbReference type="CDD" id="cd08547">
    <property type="entry name" value="Type_II_cohesin"/>
    <property type="match status" value="1"/>
</dbReference>
<name>A0A419T092_9FIRM</name>
<dbReference type="GO" id="GO:0030246">
    <property type="term" value="F:carbohydrate binding"/>
    <property type="evidence" value="ECO:0007669"/>
    <property type="project" value="InterPro"/>
</dbReference>
<reference evidence="4 5" key="1">
    <citation type="submission" date="2016-08" db="EMBL/GenBank/DDBJ databases">
        <title>A new outlook on sporulation: Clostridium algidixylanolyticum.</title>
        <authorList>
            <person name="Poppleton D.I."/>
            <person name="Gribaldo S."/>
        </authorList>
    </citation>
    <scope>NUCLEOTIDE SEQUENCE [LARGE SCALE GENOMIC DNA]</scope>
    <source>
        <strain evidence="4 5">SPL73</strain>
    </source>
</reference>
<feature type="region of interest" description="Disordered" evidence="1">
    <location>
        <begin position="473"/>
        <end position="608"/>
    </location>
</feature>
<dbReference type="InterPro" id="IPR008965">
    <property type="entry name" value="CBM2/CBM3_carb-bd_dom_sf"/>
</dbReference>
<dbReference type="AlphaFoldDB" id="A0A419T092"/>
<keyword evidence="5" id="KW-1185">Reference proteome</keyword>
<feature type="compositionally biased region" description="Acidic residues" evidence="1">
    <location>
        <begin position="595"/>
        <end position="608"/>
    </location>
</feature>
<feature type="domain" description="Cadherin-like beta-sandwich-like" evidence="3">
    <location>
        <begin position="159"/>
        <end position="239"/>
    </location>
</feature>
<evidence type="ECO:0000256" key="2">
    <source>
        <dbReference type="SAM" id="Phobius"/>
    </source>
</evidence>
<evidence type="ECO:0000256" key="1">
    <source>
        <dbReference type="SAM" id="MobiDB-lite"/>
    </source>
</evidence>
<dbReference type="RefSeq" id="WP_120197189.1">
    <property type="nucleotide sequence ID" value="NZ_MCIA01000023.1"/>
</dbReference>
<dbReference type="SUPFAM" id="SSF49384">
    <property type="entry name" value="Carbohydrate-binding domain"/>
    <property type="match status" value="1"/>
</dbReference>
<feature type="compositionally biased region" description="Basic and acidic residues" evidence="1">
    <location>
        <begin position="511"/>
        <end position="545"/>
    </location>
</feature>
<evidence type="ECO:0000259" key="3">
    <source>
        <dbReference type="Pfam" id="PF12733"/>
    </source>
</evidence>
<feature type="compositionally biased region" description="Acidic residues" evidence="1">
    <location>
        <begin position="546"/>
        <end position="560"/>
    </location>
</feature>
<dbReference type="Gene3D" id="2.60.40.680">
    <property type="match status" value="1"/>
</dbReference>
<gene>
    <name evidence="4" type="ORF">BET01_03690</name>
</gene>
<dbReference type="Proteomes" id="UP000284277">
    <property type="component" value="Unassembled WGS sequence"/>
</dbReference>
<keyword evidence="2" id="KW-0812">Transmembrane</keyword>
<evidence type="ECO:0000313" key="5">
    <source>
        <dbReference type="Proteomes" id="UP000284277"/>
    </source>
</evidence>
<proteinExistence type="predicted"/>
<comment type="caution">
    <text evidence="4">The sequence shown here is derived from an EMBL/GenBank/DDBJ whole genome shotgun (WGS) entry which is preliminary data.</text>
</comment>
<keyword evidence="2" id="KW-1133">Transmembrane helix</keyword>
<dbReference type="InterPro" id="IPR025883">
    <property type="entry name" value="Cadherin-like_domain"/>
</dbReference>
<dbReference type="Pfam" id="PF12733">
    <property type="entry name" value="Cadherin-like"/>
    <property type="match status" value="1"/>
</dbReference>
<dbReference type="OrthoDB" id="2020989at2"/>